<sequence length="1105" mass="118667" precursor="true">MSKLYRSLGVCLLVSVAACLVQAQVERASILGNATDTSTGAVPNVVVTVTNEATNTSVRVVTDAAGAFAVMNLIPGSYTVSAALAGFNSVTYRGVELQVGQQARLDLRMQVGELKQTVEVAASATMLQTENAAVGQVINNNAVSALPLNGRNFVQLAILAPGVSGLDYAQSATINSGTRPDELRPGGTALQANGASNYSNQVLLDGIDNTEMISHTFVVRPAVEGVQEFKVLTNNAGAEYGRAGGAVVLMTSKSGNNRLTGSLFEFLRNDALDARNFFARAVGPKPPYVLNQFGASLGGPVKLPRYNGKDRTFFFADYEGYREVFGSPIVSTVPTAAERAGNFQGIAANGIFDPLTTVPNPSGGANIRARFPNDTIPANRFDSIGAALASLYPLPQIDARVNNYTSTPIKRTDVHRGDARVDHQLSPTNALFFRYSVDWDQIQMPNTFNDAIGGNENSFAGPESVHSHNLVASWTRTFSNATVGDFRYGYTRYNMSLLTSSLTNPVWNTIPGRDTTTPYEPNAPIIGMSGYAGLGTARSEPLIRDEHMHEAIANISSLRGKHNLRFGTDLHFRGVSETASPPGESLFGRWNFDPSYTNNPAAPAGTGDALASMILGYPLALRRDVFLPGTANLTTNELDFYVKDDWRVSRTLTLNLGLHCEINTPFTEAHNYWASFNPATSQQLIAGQTGVSGTGNVNTDYKAIGPRLALAWQASGKTVIRAGYGLFYDPQGNAGTNIRQERQPPFDFVLNVAKSGNDVPSLFVSQGFPIVSTPPALTQGPALYALKGITPDYRNAQVQQFNLSAQRQLSNDLVLTIGYVGSAGAHLSWARNINLPPPGPGAIDPRRPYAGVLPAVTSITWIESSGNSFFSSMQVNLEKRLSRGLYLLSNWTWSHGLDNALSDGGVPGPVPQDPTNRRADWATSNSDIRHRVNVAATYQFPFGPNRSFAKGNSVGSQLLRDWQIGEVLVVQSGLPFTVTVPGSPSNTGASSRANPVSGVVPIPAQQSIAQWFNPAAFAIPPAYTWGTLARDSLNGPRLVNLDTLVSRKFVLGEHRNLDFRWELFNAANHPQFGLPASTIGVGGVATITSTQRANRQMQFALRLGF</sequence>
<evidence type="ECO:0000256" key="2">
    <source>
        <dbReference type="ARBA" id="ARBA00023136"/>
    </source>
</evidence>
<keyword evidence="4" id="KW-0732">Signal</keyword>
<accession>Q01RM5</accession>
<evidence type="ECO:0000259" key="5">
    <source>
        <dbReference type="Pfam" id="PF25183"/>
    </source>
</evidence>
<dbReference type="InterPro" id="IPR013784">
    <property type="entry name" value="Carb-bd-like_fold"/>
</dbReference>
<dbReference type="InParanoid" id="Q01RM5"/>
<dbReference type="HOGENOM" id="CLU_006298_0_0_0"/>
<name>Q01RM5_SOLUE</name>
<dbReference type="AlphaFoldDB" id="Q01RM5"/>
<keyword evidence="3" id="KW-0998">Cell outer membrane</keyword>
<dbReference type="Pfam" id="PF25183">
    <property type="entry name" value="OMP_b-brl_4"/>
    <property type="match status" value="1"/>
</dbReference>
<feature type="signal peptide" evidence="4">
    <location>
        <begin position="1"/>
        <end position="23"/>
    </location>
</feature>
<dbReference type="KEGG" id="sus:Acid_6775"/>
<dbReference type="STRING" id="234267.Acid_6775"/>
<dbReference type="OrthoDB" id="97893at2"/>
<dbReference type="InterPro" id="IPR057601">
    <property type="entry name" value="Oar-like_b-barrel"/>
</dbReference>
<feature type="domain" description="TonB-dependent transporter Oar-like beta-barrel" evidence="5">
    <location>
        <begin position="252"/>
        <end position="1098"/>
    </location>
</feature>
<dbReference type="GO" id="GO:0030246">
    <property type="term" value="F:carbohydrate binding"/>
    <property type="evidence" value="ECO:0007669"/>
    <property type="project" value="InterPro"/>
</dbReference>
<dbReference type="SUPFAM" id="SSF56935">
    <property type="entry name" value="Porins"/>
    <property type="match status" value="1"/>
</dbReference>
<evidence type="ECO:0000256" key="4">
    <source>
        <dbReference type="SAM" id="SignalP"/>
    </source>
</evidence>
<evidence type="ECO:0000256" key="3">
    <source>
        <dbReference type="ARBA" id="ARBA00023237"/>
    </source>
</evidence>
<protein>
    <submittedName>
        <fullName evidence="6">Cna B domain protein</fullName>
    </submittedName>
</protein>
<reference evidence="6" key="1">
    <citation type="submission" date="2006-10" db="EMBL/GenBank/DDBJ databases">
        <title>Complete sequence of Solibacter usitatus Ellin6076.</title>
        <authorList>
            <consortium name="US DOE Joint Genome Institute"/>
            <person name="Copeland A."/>
            <person name="Lucas S."/>
            <person name="Lapidus A."/>
            <person name="Barry K."/>
            <person name="Detter J.C."/>
            <person name="Glavina del Rio T."/>
            <person name="Hammon N."/>
            <person name="Israni S."/>
            <person name="Dalin E."/>
            <person name="Tice H."/>
            <person name="Pitluck S."/>
            <person name="Thompson L.S."/>
            <person name="Brettin T."/>
            <person name="Bruce D."/>
            <person name="Han C."/>
            <person name="Tapia R."/>
            <person name="Gilna P."/>
            <person name="Schmutz J."/>
            <person name="Larimer F."/>
            <person name="Land M."/>
            <person name="Hauser L."/>
            <person name="Kyrpides N."/>
            <person name="Mikhailova N."/>
            <person name="Janssen P.H."/>
            <person name="Kuske C.R."/>
            <person name="Richardson P."/>
        </authorList>
    </citation>
    <scope>NUCLEOTIDE SEQUENCE</scope>
    <source>
        <strain evidence="6">Ellin6076</strain>
    </source>
</reference>
<dbReference type="Pfam" id="PF13620">
    <property type="entry name" value="CarboxypepD_reg"/>
    <property type="match status" value="1"/>
</dbReference>
<dbReference type="Gene3D" id="2.40.170.20">
    <property type="entry name" value="TonB-dependent receptor, beta-barrel domain"/>
    <property type="match status" value="1"/>
</dbReference>
<dbReference type="eggNOG" id="COG4771">
    <property type="taxonomic scope" value="Bacteria"/>
</dbReference>
<feature type="chain" id="PRO_5004162523" evidence="4">
    <location>
        <begin position="24"/>
        <end position="1105"/>
    </location>
</feature>
<dbReference type="Gene3D" id="2.60.40.1120">
    <property type="entry name" value="Carboxypeptidase-like, regulatory domain"/>
    <property type="match status" value="1"/>
</dbReference>
<dbReference type="InterPro" id="IPR036942">
    <property type="entry name" value="Beta-barrel_TonB_sf"/>
</dbReference>
<evidence type="ECO:0000256" key="1">
    <source>
        <dbReference type="ARBA" id="ARBA00004442"/>
    </source>
</evidence>
<dbReference type="SUPFAM" id="SSF49452">
    <property type="entry name" value="Starch-binding domain-like"/>
    <property type="match status" value="1"/>
</dbReference>
<proteinExistence type="predicted"/>
<gene>
    <name evidence="6" type="ordered locus">Acid_6775</name>
</gene>
<dbReference type="EMBL" id="CP000473">
    <property type="protein sequence ID" value="ABJ87695.1"/>
    <property type="molecule type" value="Genomic_DNA"/>
</dbReference>
<organism evidence="6">
    <name type="scientific">Solibacter usitatus (strain Ellin6076)</name>
    <dbReference type="NCBI Taxonomy" id="234267"/>
    <lineage>
        <taxon>Bacteria</taxon>
        <taxon>Pseudomonadati</taxon>
        <taxon>Acidobacteriota</taxon>
        <taxon>Terriglobia</taxon>
        <taxon>Bryobacterales</taxon>
        <taxon>Solibacteraceae</taxon>
        <taxon>Candidatus Solibacter</taxon>
    </lineage>
</organism>
<comment type="subcellular location">
    <subcellularLocation>
        <location evidence="1">Cell outer membrane</location>
    </subcellularLocation>
</comment>
<dbReference type="PROSITE" id="PS51257">
    <property type="entry name" value="PROKAR_LIPOPROTEIN"/>
    <property type="match status" value="1"/>
</dbReference>
<evidence type="ECO:0000313" key="6">
    <source>
        <dbReference type="EMBL" id="ABJ87695.1"/>
    </source>
</evidence>
<keyword evidence="2" id="KW-0472">Membrane</keyword>
<dbReference type="GO" id="GO:0009279">
    <property type="term" value="C:cell outer membrane"/>
    <property type="evidence" value="ECO:0007669"/>
    <property type="project" value="UniProtKB-SubCell"/>
</dbReference>